<keyword evidence="6 12" id="KW-0812">Transmembrane</keyword>
<evidence type="ECO:0000256" key="2">
    <source>
        <dbReference type="ARBA" id="ARBA00004448"/>
    </source>
</evidence>
<keyword evidence="9 13" id="KW-0830">Ubiquinone</keyword>
<evidence type="ECO:0000313" key="15">
    <source>
        <dbReference type="EMBL" id="AEG25308.1"/>
    </source>
</evidence>
<keyword evidence="12" id="KW-0520">NAD</keyword>
<sequence length="306" mass="36098">MMLLIMLDSIIMVLVSVAFLTLLERKILSYIQLRKGPNKVGFIGLLQPFSDAIKLFTKENFLIFKSNYYMYMLSPLVSMMLMMLLWINMPYLSEVMNNSYSFLMVMCLLSMGVYPLMVSGWSSNSIYSMIGSMRSIAQTISYEVSMILLMLSFIFLIESYNLIEFMKFQKYLYFFIFLFPLMLILFISLLAELNRTPFDLAEGESELVSGFNTEYMSGLFAMIFISEYGMIMFMMYLFNLMSMGGNIYSILFYLMYMYLLFLVIWVRGTYPRMRYDSLMNLTWMSYLPISLNYLIILINIKWILLM</sequence>
<dbReference type="AlphaFoldDB" id="G8EEJ6"/>
<dbReference type="PANTHER" id="PTHR11432:SF3">
    <property type="entry name" value="NADH-UBIQUINONE OXIDOREDUCTASE CHAIN 1"/>
    <property type="match status" value="1"/>
</dbReference>
<evidence type="ECO:0000256" key="11">
    <source>
        <dbReference type="ARBA" id="ARBA00023136"/>
    </source>
</evidence>
<dbReference type="GO" id="GO:0003954">
    <property type="term" value="F:NADH dehydrogenase activity"/>
    <property type="evidence" value="ECO:0007669"/>
    <property type="project" value="TreeGrafter"/>
</dbReference>
<keyword evidence="11 14" id="KW-0472">Membrane</keyword>
<evidence type="ECO:0000256" key="10">
    <source>
        <dbReference type="ARBA" id="ARBA00023128"/>
    </source>
</evidence>
<comment type="subcellular location">
    <subcellularLocation>
        <location evidence="2 12">Mitochondrion inner membrane</location>
        <topology evidence="2 12">Multi-pass membrane protein</topology>
    </subcellularLocation>
</comment>
<keyword evidence="7" id="KW-0999">Mitochondrion inner membrane</keyword>
<keyword evidence="8 14" id="KW-1133">Transmembrane helix</keyword>
<dbReference type="PROSITE" id="PS00668">
    <property type="entry name" value="COMPLEX1_ND1_2"/>
    <property type="match status" value="1"/>
</dbReference>
<dbReference type="GO" id="GO:0005743">
    <property type="term" value="C:mitochondrial inner membrane"/>
    <property type="evidence" value="ECO:0007669"/>
    <property type="project" value="UniProtKB-SubCell"/>
</dbReference>
<gene>
    <name evidence="15" type="primary">ND1</name>
</gene>
<reference evidence="15" key="2">
    <citation type="submission" date="2011-04" db="EMBL/GenBank/DDBJ databases">
        <authorList>
            <person name="Xiao J.-H."/>
            <person name="Jia J.-G."/>
            <person name="Huang D.-W."/>
        </authorList>
    </citation>
    <scope>NUCLEOTIDE SEQUENCE</scope>
    <source>
        <strain evidence="15">PphisI1_hn</strain>
    </source>
</reference>
<evidence type="ECO:0000256" key="3">
    <source>
        <dbReference type="ARBA" id="ARBA00010535"/>
    </source>
</evidence>
<dbReference type="InterPro" id="IPR001694">
    <property type="entry name" value="NADH_UbQ_OxRdtase_su1/FPO"/>
</dbReference>
<dbReference type="PANTHER" id="PTHR11432">
    <property type="entry name" value="NADH DEHYDROGENASE SUBUNIT 1"/>
    <property type="match status" value="1"/>
</dbReference>
<dbReference type="GO" id="GO:0008137">
    <property type="term" value="F:NADH dehydrogenase (ubiquinone) activity"/>
    <property type="evidence" value="ECO:0007669"/>
    <property type="project" value="UniProtKB-EC"/>
</dbReference>
<evidence type="ECO:0000256" key="9">
    <source>
        <dbReference type="ARBA" id="ARBA00023075"/>
    </source>
</evidence>
<feature type="transmembrane region" description="Helical" evidence="14">
    <location>
        <begin position="215"/>
        <end position="238"/>
    </location>
</feature>
<evidence type="ECO:0000256" key="5">
    <source>
        <dbReference type="ARBA" id="ARBA00022448"/>
    </source>
</evidence>
<comment type="catalytic activity">
    <reaction evidence="13">
        <text>a ubiquinone + NADH + 5 H(+)(in) = a ubiquinol + NAD(+) + 4 H(+)(out)</text>
        <dbReference type="Rhea" id="RHEA:29091"/>
        <dbReference type="Rhea" id="RHEA-COMP:9565"/>
        <dbReference type="Rhea" id="RHEA-COMP:9566"/>
        <dbReference type="ChEBI" id="CHEBI:15378"/>
        <dbReference type="ChEBI" id="CHEBI:16389"/>
        <dbReference type="ChEBI" id="CHEBI:17976"/>
        <dbReference type="ChEBI" id="CHEBI:57540"/>
        <dbReference type="ChEBI" id="CHEBI:57945"/>
        <dbReference type="EC" id="7.1.1.2"/>
    </reaction>
</comment>
<dbReference type="Pfam" id="PF00146">
    <property type="entry name" value="NADHdh"/>
    <property type="match status" value="1"/>
</dbReference>
<feature type="transmembrane region" description="Helical" evidence="14">
    <location>
        <begin position="140"/>
        <end position="159"/>
    </location>
</feature>
<reference evidence="15" key="1">
    <citation type="journal article" date="2011" name="PLoS ONE">
        <title>Rapid evolution of the mitochondrial genome in chalcidoid wasps (hymenoptera: chalcidoidea) driven by parasitic lifestyles.</title>
        <authorList>
            <person name="Xiao J.H."/>
            <person name="Jia J.G."/>
            <person name="Murphy R.W."/>
            <person name="Huang D.W."/>
        </authorList>
    </citation>
    <scope>NUCLEOTIDE SEQUENCE</scope>
    <source>
        <strain evidence="15">PphisI1_hn</strain>
    </source>
</reference>
<evidence type="ECO:0000256" key="7">
    <source>
        <dbReference type="ARBA" id="ARBA00022792"/>
    </source>
</evidence>
<dbReference type="HAMAP" id="MF_01350">
    <property type="entry name" value="NDH1_NuoH"/>
    <property type="match status" value="1"/>
</dbReference>
<keyword evidence="5" id="KW-0813">Transport</keyword>
<comment type="function">
    <text evidence="1">Core subunit of the mitochondrial membrane respiratory chain NADH dehydrogenase (Complex I) that is believed to belong to the minimal assembly required for catalysis. Complex I functions in the transfer of electrons from NADH to the respiratory chain. The immediate electron acceptor for the enzyme is believed to be ubiquinone.</text>
</comment>
<evidence type="ECO:0000256" key="1">
    <source>
        <dbReference type="ARBA" id="ARBA00003257"/>
    </source>
</evidence>
<dbReference type="PROSITE" id="PS00667">
    <property type="entry name" value="COMPLEX1_ND1_1"/>
    <property type="match status" value="1"/>
</dbReference>
<feature type="transmembrane region" description="Helical" evidence="14">
    <location>
        <begin position="286"/>
        <end position="305"/>
    </location>
</feature>
<organism evidence="15">
    <name type="scientific">Philotrypesis sp. JHX-2011</name>
    <dbReference type="NCBI Taxonomy" id="1035792"/>
    <lineage>
        <taxon>Eukaryota</taxon>
        <taxon>Metazoa</taxon>
        <taxon>Ecdysozoa</taxon>
        <taxon>Arthropoda</taxon>
        <taxon>Hexapoda</taxon>
        <taxon>Insecta</taxon>
        <taxon>Pterygota</taxon>
        <taxon>Neoptera</taxon>
        <taxon>Endopterygota</taxon>
        <taxon>Hymenoptera</taxon>
        <taxon>Apocrita</taxon>
        <taxon>Proctotrupomorpha</taxon>
        <taxon>Chalcidoidea</taxon>
        <taxon>Pteromalidae</taxon>
        <taxon>Sycoryctinae</taxon>
        <taxon>Philotrypesini</taxon>
        <taxon>Philotrypesis</taxon>
    </lineage>
</organism>
<name>G8EEJ6_9HYME</name>
<evidence type="ECO:0000256" key="4">
    <source>
        <dbReference type="ARBA" id="ARBA00021009"/>
    </source>
</evidence>
<evidence type="ECO:0000256" key="13">
    <source>
        <dbReference type="RuleBase" id="RU000473"/>
    </source>
</evidence>
<evidence type="ECO:0000256" key="12">
    <source>
        <dbReference type="RuleBase" id="RU000471"/>
    </source>
</evidence>
<geneLocation type="mitochondrion" evidence="15"/>
<feature type="transmembrane region" description="Helical" evidence="14">
    <location>
        <begin position="171"/>
        <end position="191"/>
    </location>
</feature>
<dbReference type="EMBL" id="JF808722">
    <property type="protein sequence ID" value="AEG25308.1"/>
    <property type="molecule type" value="Genomic_DNA"/>
</dbReference>
<evidence type="ECO:0000256" key="8">
    <source>
        <dbReference type="ARBA" id="ARBA00022989"/>
    </source>
</evidence>
<evidence type="ECO:0000256" key="6">
    <source>
        <dbReference type="ARBA" id="ARBA00022692"/>
    </source>
</evidence>
<dbReference type="EC" id="7.1.1.2" evidence="13"/>
<protein>
    <recommendedName>
        <fullName evidence="4 13">NADH-ubiquinone oxidoreductase chain 1</fullName>
        <ecNumber evidence="13">7.1.1.2</ecNumber>
    </recommendedName>
</protein>
<dbReference type="GO" id="GO:0009060">
    <property type="term" value="P:aerobic respiration"/>
    <property type="evidence" value="ECO:0007669"/>
    <property type="project" value="TreeGrafter"/>
</dbReference>
<comment type="similarity">
    <text evidence="3 12">Belongs to the complex I subunit 1 family.</text>
</comment>
<accession>G8EEJ6</accession>
<feature type="transmembrane region" description="Helical" evidence="14">
    <location>
        <begin position="250"/>
        <end position="266"/>
    </location>
</feature>
<feature type="transmembrane region" description="Helical" evidence="14">
    <location>
        <begin position="99"/>
        <end position="120"/>
    </location>
</feature>
<keyword evidence="10 13" id="KW-0496">Mitochondrion</keyword>
<proteinExistence type="inferred from homology"/>
<dbReference type="InterPro" id="IPR018086">
    <property type="entry name" value="NADH_UbQ_OxRdtase_su1_CS"/>
</dbReference>
<feature type="transmembrane region" description="Helical" evidence="14">
    <location>
        <begin position="68"/>
        <end position="87"/>
    </location>
</feature>
<evidence type="ECO:0000256" key="14">
    <source>
        <dbReference type="SAM" id="Phobius"/>
    </source>
</evidence>